<dbReference type="GO" id="GO:0016874">
    <property type="term" value="F:ligase activity"/>
    <property type="evidence" value="ECO:0007669"/>
    <property type="project" value="UniProtKB-KW"/>
</dbReference>
<dbReference type="InterPro" id="IPR000873">
    <property type="entry name" value="AMP-dep_synth/lig_dom"/>
</dbReference>
<dbReference type="GO" id="GO:0031177">
    <property type="term" value="F:phosphopantetheine binding"/>
    <property type="evidence" value="ECO:0007669"/>
    <property type="project" value="TreeGrafter"/>
</dbReference>
<feature type="domain" description="Carrier" evidence="5">
    <location>
        <begin position="239"/>
        <end position="315"/>
    </location>
</feature>
<dbReference type="Proteomes" id="UP000594364">
    <property type="component" value="Chromosome 2"/>
</dbReference>
<dbReference type="InterPro" id="IPR006162">
    <property type="entry name" value="Ppantetheine_attach_site"/>
</dbReference>
<dbReference type="InterPro" id="IPR036736">
    <property type="entry name" value="ACP-like_sf"/>
</dbReference>
<evidence type="ECO:0000313" key="6">
    <source>
        <dbReference type="EMBL" id="QPG96766.1"/>
    </source>
</evidence>
<dbReference type="GO" id="GO:0044550">
    <property type="term" value="P:secondary metabolite biosynthetic process"/>
    <property type="evidence" value="ECO:0007669"/>
    <property type="project" value="TreeGrafter"/>
</dbReference>
<protein>
    <submittedName>
        <fullName evidence="6">Putative secondary metabolism biosynthetic enzyme</fullName>
    </submittedName>
</protein>
<evidence type="ECO:0000256" key="3">
    <source>
        <dbReference type="ARBA" id="ARBA00022598"/>
    </source>
</evidence>
<organism evidence="6 7">
    <name type="scientific">Epichloe festucae (strain Fl1)</name>
    <dbReference type="NCBI Taxonomy" id="877507"/>
    <lineage>
        <taxon>Eukaryota</taxon>
        <taxon>Fungi</taxon>
        <taxon>Dikarya</taxon>
        <taxon>Ascomycota</taxon>
        <taxon>Pezizomycotina</taxon>
        <taxon>Sordariomycetes</taxon>
        <taxon>Hypocreomycetidae</taxon>
        <taxon>Hypocreales</taxon>
        <taxon>Clavicipitaceae</taxon>
        <taxon>Epichloe</taxon>
    </lineage>
</organism>
<dbReference type="Gene3D" id="3.40.50.12780">
    <property type="entry name" value="N-terminal domain of ligase-like"/>
    <property type="match status" value="1"/>
</dbReference>
<gene>
    <name evidence="6" type="ORF">C2857_005215</name>
</gene>
<dbReference type="AlphaFoldDB" id="A0A7S9KPE2"/>
<dbReference type="EMBL" id="CP031386">
    <property type="protein sequence ID" value="QPG96766.1"/>
    <property type="molecule type" value="Genomic_DNA"/>
</dbReference>
<evidence type="ECO:0000256" key="4">
    <source>
        <dbReference type="ARBA" id="ARBA00029454"/>
    </source>
</evidence>
<dbReference type="PANTHER" id="PTHR45527:SF3">
    <property type="entry name" value="SIDEROPHORE SYNTHETASE (EUROFUNG)"/>
    <property type="match status" value="1"/>
</dbReference>
<name>A0A7S9KPE2_EPIFF</name>
<keyword evidence="3" id="KW-0436">Ligase</keyword>
<dbReference type="Gene3D" id="3.30.300.30">
    <property type="match status" value="2"/>
</dbReference>
<keyword evidence="2" id="KW-0597">Phosphoprotein</keyword>
<dbReference type="InterPro" id="IPR045851">
    <property type="entry name" value="AMP-bd_C_sf"/>
</dbReference>
<dbReference type="InterPro" id="IPR009081">
    <property type="entry name" value="PP-bd_ACP"/>
</dbReference>
<comment type="similarity">
    <text evidence="4">Belongs to the NRP synthetase family.</text>
</comment>
<dbReference type="PROSITE" id="PS00012">
    <property type="entry name" value="PHOSPHOPANTETHEINE"/>
    <property type="match status" value="1"/>
</dbReference>
<keyword evidence="1" id="KW-0596">Phosphopantetheine</keyword>
<evidence type="ECO:0000256" key="2">
    <source>
        <dbReference type="ARBA" id="ARBA00022553"/>
    </source>
</evidence>
<dbReference type="SUPFAM" id="SSF47336">
    <property type="entry name" value="ACP-like"/>
    <property type="match status" value="1"/>
</dbReference>
<dbReference type="Pfam" id="PF00550">
    <property type="entry name" value="PP-binding"/>
    <property type="match status" value="1"/>
</dbReference>
<dbReference type="Pfam" id="PF00501">
    <property type="entry name" value="AMP-binding"/>
    <property type="match status" value="1"/>
</dbReference>
<reference evidence="6 7" key="1">
    <citation type="journal article" date="2018" name="PLoS Genet.">
        <title>Repeat elements organise 3D genome structure and mediate transcription in the filamentous fungus Epichloe festucae.</title>
        <authorList>
            <person name="Winter D.J."/>
            <person name="Ganley A.R.D."/>
            <person name="Young C.A."/>
            <person name="Liachko I."/>
            <person name="Schardl C.L."/>
            <person name="Dupont P.Y."/>
            <person name="Berry D."/>
            <person name="Ram A."/>
            <person name="Scott B."/>
            <person name="Cox M.P."/>
        </authorList>
    </citation>
    <scope>NUCLEOTIDE SEQUENCE [LARGE SCALE GENOMIC DNA]</scope>
    <source>
        <strain evidence="6 7">Fl1</strain>
    </source>
</reference>
<evidence type="ECO:0000256" key="1">
    <source>
        <dbReference type="ARBA" id="ARBA00022450"/>
    </source>
</evidence>
<sequence>MQLVLVSSGEAIKVENIKFWGQSVHLINAYGPAECSVDCVVNDQVVSSPSSIGYASGVTCWITDRNNPARLLLISAVGELLVEGPAVGRGYLHDGEQFRQTFIERPLWLRDFRGHDYSPRHVYRTGDVAQDLPDGSLKYVGRRDSQVKIHAQRIELAEVESHLRRHFPGSQDVTVEVLQRPDATFQENVPQHTVPAMLLAVNHIPLTRSGKIDRSKLRSQATKIAWTDGASGTHHTSQRSLTQIERKIQLMAARVLEVNPDVISMDCRFFQMGGDSIRAMQLVSLALHEGLLVTVRQLFNLPVLEDLAREAQRSTAVLHSTVSVAKPFKRQRSRIVENLLRNPAADLLALGAPRATGLYLAEAGLPRTREARELKKGK</sequence>
<evidence type="ECO:0000259" key="5">
    <source>
        <dbReference type="PROSITE" id="PS50075"/>
    </source>
</evidence>
<dbReference type="GO" id="GO:0005737">
    <property type="term" value="C:cytoplasm"/>
    <property type="evidence" value="ECO:0007669"/>
    <property type="project" value="TreeGrafter"/>
</dbReference>
<dbReference type="GO" id="GO:0043041">
    <property type="term" value="P:amino acid activation for nonribosomal peptide biosynthetic process"/>
    <property type="evidence" value="ECO:0007669"/>
    <property type="project" value="TreeGrafter"/>
</dbReference>
<dbReference type="InterPro" id="IPR042099">
    <property type="entry name" value="ANL_N_sf"/>
</dbReference>
<dbReference type="PROSITE" id="PS50075">
    <property type="entry name" value="CARRIER"/>
    <property type="match status" value="1"/>
</dbReference>
<dbReference type="PANTHER" id="PTHR45527">
    <property type="entry name" value="NONRIBOSOMAL PEPTIDE SYNTHETASE"/>
    <property type="match status" value="1"/>
</dbReference>
<dbReference type="OrthoDB" id="416786at2759"/>
<dbReference type="Gene3D" id="1.10.1200.10">
    <property type="entry name" value="ACP-like"/>
    <property type="match status" value="1"/>
</dbReference>
<accession>A0A7S9KPE2</accession>
<proteinExistence type="inferred from homology"/>
<evidence type="ECO:0000313" key="7">
    <source>
        <dbReference type="Proteomes" id="UP000594364"/>
    </source>
</evidence>
<keyword evidence="7" id="KW-1185">Reference proteome</keyword>
<dbReference type="SUPFAM" id="SSF56801">
    <property type="entry name" value="Acetyl-CoA synthetase-like"/>
    <property type="match status" value="1"/>
</dbReference>